<protein>
    <recommendedName>
        <fullName evidence="2">ATP-binding protein</fullName>
    </recommendedName>
</protein>
<evidence type="ECO:0008006" key="2">
    <source>
        <dbReference type="Google" id="ProtNLM"/>
    </source>
</evidence>
<sequence length="231" mass="26736">MEITQNAEDAIKKRGIEDGKIIFCLSTERIKIEHNGMPFDDKDVDSICGVRSNKNPNEDFIGYMGIGFKSVFSITNKAQIFSGDYSFKFDKDECPRELPWFITPLEAKSPERLDKEMTTFIFPFKGEENIYQKTKDELEKFGVHLLMFLNSIKYIEINFESEEDTNVLTLNKLEPIGEIMRISENKEIKEFMTFSKELSVPPYISKDPDTIKAERHKVKKRMAILAFPFGG</sequence>
<gene>
    <name evidence="1" type="ORF">S03H2_60398</name>
</gene>
<evidence type="ECO:0000313" key="1">
    <source>
        <dbReference type="EMBL" id="GAH88975.1"/>
    </source>
</evidence>
<proteinExistence type="predicted"/>
<name>X1K5T4_9ZZZZ</name>
<dbReference type="NCBIfam" id="NF047352">
    <property type="entry name" value="P_loop_sacsin"/>
    <property type="match status" value="1"/>
</dbReference>
<reference evidence="1" key="1">
    <citation type="journal article" date="2014" name="Front. Microbiol.">
        <title>High frequency of phylogenetically diverse reductive dehalogenase-homologous genes in deep subseafloor sedimentary metagenomes.</title>
        <authorList>
            <person name="Kawai M."/>
            <person name="Futagami T."/>
            <person name="Toyoda A."/>
            <person name="Takaki Y."/>
            <person name="Nishi S."/>
            <person name="Hori S."/>
            <person name="Arai W."/>
            <person name="Tsubouchi T."/>
            <person name="Morono Y."/>
            <person name="Uchiyama I."/>
            <person name="Ito T."/>
            <person name="Fujiyama A."/>
            <person name="Inagaki F."/>
            <person name="Takami H."/>
        </authorList>
    </citation>
    <scope>NUCLEOTIDE SEQUENCE</scope>
    <source>
        <strain evidence="1">Expedition CK06-06</strain>
    </source>
</reference>
<dbReference type="InterPro" id="IPR052957">
    <property type="entry name" value="Auxin_embryo_med"/>
</dbReference>
<dbReference type="PANTHER" id="PTHR32387">
    <property type="entry name" value="WU:FJ29H11"/>
    <property type="match status" value="1"/>
</dbReference>
<accession>X1K5T4</accession>
<dbReference type="PANTHER" id="PTHR32387:SF0">
    <property type="entry name" value="PROTEIN NO VEIN"/>
    <property type="match status" value="1"/>
</dbReference>
<organism evidence="1">
    <name type="scientific">marine sediment metagenome</name>
    <dbReference type="NCBI Taxonomy" id="412755"/>
    <lineage>
        <taxon>unclassified sequences</taxon>
        <taxon>metagenomes</taxon>
        <taxon>ecological metagenomes</taxon>
    </lineage>
</organism>
<dbReference type="SUPFAM" id="SSF55874">
    <property type="entry name" value="ATPase domain of HSP90 chaperone/DNA topoisomerase II/histidine kinase"/>
    <property type="match status" value="1"/>
</dbReference>
<dbReference type="AlphaFoldDB" id="X1K5T4"/>
<comment type="caution">
    <text evidence="1">The sequence shown here is derived from an EMBL/GenBank/DDBJ whole genome shotgun (WGS) entry which is preliminary data.</text>
</comment>
<dbReference type="InterPro" id="IPR036890">
    <property type="entry name" value="HATPase_C_sf"/>
</dbReference>
<dbReference type="Gene3D" id="3.30.565.10">
    <property type="entry name" value="Histidine kinase-like ATPase, C-terminal domain"/>
    <property type="match status" value="1"/>
</dbReference>
<dbReference type="EMBL" id="BARU01038916">
    <property type="protein sequence ID" value="GAH88975.1"/>
    <property type="molecule type" value="Genomic_DNA"/>
</dbReference>